<dbReference type="PANTHER" id="PTHR19878">
    <property type="entry name" value="AUTOPHAGY PROTEIN 16-LIKE"/>
    <property type="match status" value="1"/>
</dbReference>
<keyword evidence="4" id="KW-1185">Reference proteome</keyword>
<dbReference type="PANTHER" id="PTHR19878:SF8">
    <property type="entry name" value="AUTOPHAGY-RELATED 16, ISOFORM F"/>
    <property type="match status" value="1"/>
</dbReference>
<keyword evidence="1 3" id="KW-0853">WD repeat</keyword>
<evidence type="ECO:0000313" key="4">
    <source>
        <dbReference type="Proteomes" id="UP000695000"/>
    </source>
</evidence>
<dbReference type="SMART" id="SM00320">
    <property type="entry name" value="WD40"/>
    <property type="match status" value="2"/>
</dbReference>
<dbReference type="Proteomes" id="UP000695000">
    <property type="component" value="Unplaced"/>
</dbReference>
<dbReference type="PROSITE" id="PS00678">
    <property type="entry name" value="WD_REPEATS_1"/>
    <property type="match status" value="1"/>
</dbReference>
<dbReference type="RefSeq" id="XP_017771769.1">
    <property type="nucleotide sequence ID" value="XM_017916280.1"/>
</dbReference>
<dbReference type="InterPro" id="IPR019775">
    <property type="entry name" value="WD40_repeat_CS"/>
</dbReference>
<accession>A0ABM1MB19</accession>
<evidence type="ECO:0000256" key="1">
    <source>
        <dbReference type="ARBA" id="ARBA00022574"/>
    </source>
</evidence>
<dbReference type="PROSITE" id="PS50082">
    <property type="entry name" value="WD_REPEATS_2"/>
    <property type="match status" value="2"/>
</dbReference>
<dbReference type="InterPro" id="IPR001680">
    <property type="entry name" value="WD40_rpt"/>
</dbReference>
<dbReference type="InterPro" id="IPR015943">
    <property type="entry name" value="WD40/YVTN_repeat-like_dom_sf"/>
</dbReference>
<organism evidence="4 5">
    <name type="scientific">Nicrophorus vespilloides</name>
    <name type="common">Boreal carrion beetle</name>
    <dbReference type="NCBI Taxonomy" id="110193"/>
    <lineage>
        <taxon>Eukaryota</taxon>
        <taxon>Metazoa</taxon>
        <taxon>Ecdysozoa</taxon>
        <taxon>Arthropoda</taxon>
        <taxon>Hexapoda</taxon>
        <taxon>Insecta</taxon>
        <taxon>Pterygota</taxon>
        <taxon>Neoptera</taxon>
        <taxon>Endopterygota</taxon>
        <taxon>Coleoptera</taxon>
        <taxon>Polyphaga</taxon>
        <taxon>Staphyliniformia</taxon>
        <taxon>Silphidae</taxon>
        <taxon>Nicrophorinae</taxon>
        <taxon>Nicrophorus</taxon>
    </lineage>
</organism>
<evidence type="ECO:0000256" key="3">
    <source>
        <dbReference type="PROSITE-ProRule" id="PRU00221"/>
    </source>
</evidence>
<dbReference type="InterPro" id="IPR036322">
    <property type="entry name" value="WD40_repeat_dom_sf"/>
</dbReference>
<reference evidence="5" key="1">
    <citation type="submission" date="2025-08" db="UniProtKB">
        <authorList>
            <consortium name="RefSeq"/>
        </authorList>
    </citation>
    <scope>IDENTIFICATION</scope>
    <source>
        <tissue evidence="5">Whole Larva</tissue>
    </source>
</reference>
<keyword evidence="2" id="KW-0677">Repeat</keyword>
<evidence type="ECO:0000256" key="2">
    <source>
        <dbReference type="ARBA" id="ARBA00022737"/>
    </source>
</evidence>
<gene>
    <name evidence="5" type="primary">LOC108559131</name>
</gene>
<proteinExistence type="predicted"/>
<dbReference type="Pfam" id="PF00400">
    <property type="entry name" value="WD40"/>
    <property type="match status" value="2"/>
</dbReference>
<name>A0ABM1MB19_NICVS</name>
<dbReference type="GeneID" id="108559131"/>
<feature type="repeat" description="WD" evidence="3">
    <location>
        <begin position="105"/>
        <end position="146"/>
    </location>
</feature>
<dbReference type="SUPFAM" id="SSF50978">
    <property type="entry name" value="WD40 repeat-like"/>
    <property type="match status" value="1"/>
</dbReference>
<feature type="repeat" description="WD" evidence="3">
    <location>
        <begin position="149"/>
        <end position="182"/>
    </location>
</feature>
<dbReference type="PROSITE" id="PS50294">
    <property type="entry name" value="WD_REPEATS_REGION"/>
    <property type="match status" value="1"/>
</dbReference>
<dbReference type="InterPro" id="IPR045160">
    <property type="entry name" value="ATG16"/>
</dbReference>
<sequence length="224" mass="24628">MAIILVIGLPLAACQYSSLVIGVLLDNNNNNNNASMNVFMLYAKNPLHSPHFFNSRCSRKRNARLQKEIEEACRDTRGVSPDDMRDNAGPYYESSTLPTTPVMKFDAHDGEVNAVKWSPVDRLLATGGADRKVKLWDVSKGSAENRGILQGSNAGVMSVDFDNTGTLVLGASNDYASRVWTVCDQRLRVSFICKPVLSVNPFFFVLFRLPIGVDKPSVAGLMVQ</sequence>
<evidence type="ECO:0000313" key="5">
    <source>
        <dbReference type="RefSeq" id="XP_017771769.1"/>
    </source>
</evidence>
<dbReference type="Gene3D" id="2.130.10.10">
    <property type="entry name" value="YVTN repeat-like/Quinoprotein amine dehydrogenase"/>
    <property type="match status" value="1"/>
</dbReference>
<protein>
    <submittedName>
        <fullName evidence="5">Autophagy-related protein 16-like</fullName>
    </submittedName>
</protein>